<feature type="compositionally biased region" description="Basic residues" evidence="4">
    <location>
        <begin position="1"/>
        <end position="30"/>
    </location>
</feature>
<evidence type="ECO:0000256" key="4">
    <source>
        <dbReference type="SAM" id="MobiDB-lite"/>
    </source>
</evidence>
<keyword evidence="6" id="KW-1185">Reference proteome</keyword>
<reference evidence="5 6" key="1">
    <citation type="submission" date="2018-09" db="EMBL/GenBank/DDBJ databases">
        <title>Hymenobacter medium sp. nov., isolated from R2A medium.</title>
        <authorList>
            <person name="Yingchao G."/>
        </authorList>
    </citation>
    <scope>NUCLEOTIDE SEQUENCE [LARGE SCALE GENOMIC DNA]</scope>
    <source>
        <strain evidence="6">sh-6</strain>
    </source>
</reference>
<dbReference type="InterPro" id="IPR031414">
    <property type="entry name" value="Ribosomal_bTHX"/>
</dbReference>
<gene>
    <name evidence="5" type="ORF">D3Y59_15655</name>
</gene>
<evidence type="ECO:0000313" key="5">
    <source>
        <dbReference type="EMBL" id="AYA38352.1"/>
    </source>
</evidence>
<dbReference type="Pfam" id="PF17070">
    <property type="entry name" value="Thx"/>
    <property type="match status" value="1"/>
</dbReference>
<organism evidence="5 6">
    <name type="scientific">Hymenobacter oligotrophus</name>
    <dbReference type="NCBI Taxonomy" id="2319843"/>
    <lineage>
        <taxon>Bacteria</taxon>
        <taxon>Pseudomonadati</taxon>
        <taxon>Bacteroidota</taxon>
        <taxon>Cytophagia</taxon>
        <taxon>Cytophagales</taxon>
        <taxon>Hymenobacteraceae</taxon>
        <taxon>Hymenobacter</taxon>
    </lineage>
</organism>
<dbReference type="OrthoDB" id="965797at2"/>
<evidence type="ECO:0000256" key="3">
    <source>
        <dbReference type="ARBA" id="ARBA00023274"/>
    </source>
</evidence>
<keyword evidence="3" id="KW-0687">Ribonucleoprotein</keyword>
<keyword evidence="2 5" id="KW-0689">Ribosomal protein</keyword>
<name>A0A3B7R3P0_9BACT</name>
<evidence type="ECO:0000256" key="2">
    <source>
        <dbReference type="ARBA" id="ARBA00022980"/>
    </source>
</evidence>
<dbReference type="RefSeq" id="WP_119445900.1">
    <property type="nucleotide sequence ID" value="NZ_CP032317.1"/>
</dbReference>
<accession>A0A3B7R3P0</accession>
<dbReference type="KEGG" id="hyh:D3Y59_15655"/>
<evidence type="ECO:0000256" key="1">
    <source>
        <dbReference type="ARBA" id="ARBA00010834"/>
    </source>
</evidence>
<proteinExistence type="inferred from homology"/>
<comment type="similarity">
    <text evidence="1">Belongs to the bacterial ribosomal protein bTHX family.</text>
</comment>
<evidence type="ECO:0000313" key="6">
    <source>
        <dbReference type="Proteomes" id="UP000262802"/>
    </source>
</evidence>
<dbReference type="GO" id="GO:1990904">
    <property type="term" value="C:ribonucleoprotein complex"/>
    <property type="evidence" value="ECO:0007669"/>
    <property type="project" value="UniProtKB-KW"/>
</dbReference>
<dbReference type="AlphaFoldDB" id="A0A3B7R3P0"/>
<dbReference type="GO" id="GO:0005840">
    <property type="term" value="C:ribosome"/>
    <property type="evidence" value="ECO:0007669"/>
    <property type="project" value="UniProtKB-KW"/>
</dbReference>
<protein>
    <submittedName>
        <fullName evidence="5">30S ribosomal protein THX</fullName>
    </submittedName>
</protein>
<dbReference type="Proteomes" id="UP000262802">
    <property type="component" value="Chromosome"/>
</dbReference>
<dbReference type="NCBIfam" id="TIGR04560">
    <property type="entry name" value="ribo_THX"/>
    <property type="match status" value="1"/>
</dbReference>
<dbReference type="EMBL" id="CP032317">
    <property type="protein sequence ID" value="AYA38352.1"/>
    <property type="molecule type" value="Genomic_DNA"/>
</dbReference>
<sequence length="40" mass="4411">MGKGDKKSRRGKLTKGSFGKKRPHKAKKRTVLAATKTEAK</sequence>
<dbReference type="InterPro" id="IPR030826">
    <property type="entry name" value="Ribosomal_bTHX/bTHXc/bTHXm"/>
</dbReference>
<feature type="region of interest" description="Disordered" evidence="4">
    <location>
        <begin position="1"/>
        <end position="40"/>
    </location>
</feature>